<dbReference type="eggNOG" id="KOG1399">
    <property type="taxonomic scope" value="Eukaryota"/>
</dbReference>
<dbReference type="EC" id="1.14.13.196" evidence="4"/>
<dbReference type="Gene3D" id="3.50.50.60">
    <property type="entry name" value="FAD/NAD(P)-binding domain"/>
    <property type="match status" value="1"/>
</dbReference>
<comment type="similarity">
    <text evidence="3">Belongs to the lysine N(6)-hydroxylase/L-ornithine N(5)-oxygenase family.</text>
</comment>
<comment type="cofactor">
    <cofactor evidence="1">
        <name>FAD</name>
        <dbReference type="ChEBI" id="CHEBI:57692"/>
    </cofactor>
</comment>
<evidence type="ECO:0000256" key="8">
    <source>
        <dbReference type="ARBA" id="ARBA00023002"/>
    </source>
</evidence>
<evidence type="ECO:0000256" key="2">
    <source>
        <dbReference type="ARBA" id="ARBA00004924"/>
    </source>
</evidence>
<gene>
    <name evidence="11" type="ORF">MBM_04064</name>
</gene>
<dbReference type="AlphaFoldDB" id="K1WJ85"/>
<dbReference type="STRING" id="1072389.K1WJ85"/>
<dbReference type="KEGG" id="mbe:MBM_04064"/>
<keyword evidence="6" id="KW-0274">FAD</keyword>
<keyword evidence="5" id="KW-0285">Flavoprotein</keyword>
<dbReference type="GO" id="GO:0016491">
    <property type="term" value="F:oxidoreductase activity"/>
    <property type="evidence" value="ECO:0007669"/>
    <property type="project" value="UniProtKB-KW"/>
</dbReference>
<dbReference type="Pfam" id="PF13434">
    <property type="entry name" value="Lys_Orn_oxgnase"/>
    <property type="match status" value="1"/>
</dbReference>
<evidence type="ECO:0000256" key="9">
    <source>
        <dbReference type="ARBA" id="ARBA00047598"/>
    </source>
</evidence>
<dbReference type="GO" id="GO:0006879">
    <property type="term" value="P:intracellular iron ion homeostasis"/>
    <property type="evidence" value="ECO:0007669"/>
    <property type="project" value="TreeGrafter"/>
</dbReference>
<organism evidence="11 12">
    <name type="scientific">Marssonina brunnea f. sp. multigermtubi (strain MB_m1)</name>
    <name type="common">Marssonina leaf spot fungus</name>
    <dbReference type="NCBI Taxonomy" id="1072389"/>
    <lineage>
        <taxon>Eukaryota</taxon>
        <taxon>Fungi</taxon>
        <taxon>Dikarya</taxon>
        <taxon>Ascomycota</taxon>
        <taxon>Pezizomycotina</taxon>
        <taxon>Leotiomycetes</taxon>
        <taxon>Helotiales</taxon>
        <taxon>Drepanopezizaceae</taxon>
        <taxon>Drepanopeziza</taxon>
    </lineage>
</organism>
<evidence type="ECO:0000256" key="4">
    <source>
        <dbReference type="ARBA" id="ARBA00012881"/>
    </source>
</evidence>
<dbReference type="OMA" id="YHGNTNY"/>
<comment type="pathway">
    <text evidence="2">Siderophore biosynthesis.</text>
</comment>
<sequence length="499" mass="54785">MSSNQQEIGSAAAVWAPTETAPLKPAATSPTTSIHDLICIGFGPASLAIAIALSESSSAANVSFLERQPKFAWHAGMQLPGAKMQISFMKDLATPRNPKSHFTFVNYLFSKNRLNTFINLDTFTPSRLEYEDYLRWCASHFEDRVTYGQEVVSVEPDVTLKNGKVSQFKVVSKNTVTGALRARVARHVVIAVGGKGKIPAELPQSHRQVVHSSKYSQQVLSALPDPSQAYHIAVVGNGQSAAEIFNDLPSRYPNAKVSLLIKDSALRPSDDSPFVNEILDPERVDGIFATDSALRATRITADKATNYGVVRLHLLEHLYEKLYLQRLHSEDPATWPLGIRSNRQVSQARETADGKLLLRLAKLGPDAMDASEEELLVDAVFVATGYERNAHESMLTHTRGLLRPQDREQGAFPVRRDYKIAFDESKVAPDAGVWLQGCNEKTHGVSSSLAADMGNQLTGKQLSDTLLSILAVRGGELVQSMFGGEQQQQQNQQVIRAKL</sequence>
<dbReference type="Proteomes" id="UP000006753">
    <property type="component" value="Unassembled WGS sequence"/>
</dbReference>
<evidence type="ECO:0000256" key="10">
    <source>
        <dbReference type="ARBA" id="ARBA00049248"/>
    </source>
</evidence>
<dbReference type="EMBL" id="JH921435">
    <property type="protein sequence ID" value="EKD17695.1"/>
    <property type="molecule type" value="Genomic_DNA"/>
</dbReference>
<dbReference type="PRINTS" id="PR00368">
    <property type="entry name" value="FADPNR"/>
</dbReference>
<dbReference type="OrthoDB" id="3519933at2759"/>
<evidence type="ECO:0000256" key="3">
    <source>
        <dbReference type="ARBA" id="ARBA00007588"/>
    </source>
</evidence>
<keyword evidence="7" id="KW-0521">NADP</keyword>
<protein>
    <recommendedName>
        <fullName evidence="4">L-ornithine N(5)-monooxygenase [NAD(P)H]</fullName>
        <ecNumber evidence="4">1.14.13.196</ecNumber>
    </recommendedName>
</protein>
<dbReference type="InterPro" id="IPR036188">
    <property type="entry name" value="FAD/NAD-bd_sf"/>
</dbReference>
<comment type="catalytic activity">
    <reaction evidence="9">
        <text>L-ornithine + NADPH + O2 = N(5)-hydroxy-L-ornithine + NADP(+) + H2O</text>
        <dbReference type="Rhea" id="RHEA:41508"/>
        <dbReference type="ChEBI" id="CHEBI:15377"/>
        <dbReference type="ChEBI" id="CHEBI:15379"/>
        <dbReference type="ChEBI" id="CHEBI:46911"/>
        <dbReference type="ChEBI" id="CHEBI:57783"/>
        <dbReference type="ChEBI" id="CHEBI:58349"/>
        <dbReference type="ChEBI" id="CHEBI:78275"/>
        <dbReference type="EC" id="1.14.13.196"/>
    </reaction>
</comment>
<keyword evidence="8" id="KW-0560">Oxidoreductase</keyword>
<dbReference type="PANTHER" id="PTHR42802:SF1">
    <property type="entry name" value="L-ORNITHINE N(5)-MONOOXYGENASE"/>
    <property type="match status" value="1"/>
</dbReference>
<proteinExistence type="inferred from homology"/>
<evidence type="ECO:0000313" key="12">
    <source>
        <dbReference type="Proteomes" id="UP000006753"/>
    </source>
</evidence>
<comment type="catalytic activity">
    <reaction evidence="10">
        <text>L-ornithine + NADH + O2 = N(5)-hydroxy-L-ornithine + NAD(+) + H2O</text>
        <dbReference type="Rhea" id="RHEA:41512"/>
        <dbReference type="ChEBI" id="CHEBI:15377"/>
        <dbReference type="ChEBI" id="CHEBI:15379"/>
        <dbReference type="ChEBI" id="CHEBI:46911"/>
        <dbReference type="ChEBI" id="CHEBI:57540"/>
        <dbReference type="ChEBI" id="CHEBI:57945"/>
        <dbReference type="ChEBI" id="CHEBI:78275"/>
        <dbReference type="EC" id="1.14.13.196"/>
    </reaction>
</comment>
<accession>K1WJ85</accession>
<dbReference type="InParanoid" id="K1WJ85"/>
<evidence type="ECO:0000256" key="7">
    <source>
        <dbReference type="ARBA" id="ARBA00022857"/>
    </source>
</evidence>
<dbReference type="PANTHER" id="PTHR42802">
    <property type="entry name" value="MONOOXYGENASE"/>
    <property type="match status" value="1"/>
</dbReference>
<dbReference type="SUPFAM" id="SSF51905">
    <property type="entry name" value="FAD/NAD(P)-binding domain"/>
    <property type="match status" value="1"/>
</dbReference>
<reference evidence="11 12" key="1">
    <citation type="journal article" date="2012" name="BMC Genomics">
        <title>Sequencing the genome of Marssonina brunnea reveals fungus-poplar co-evolution.</title>
        <authorList>
            <person name="Zhu S."/>
            <person name="Cao Y.-Z."/>
            <person name="Jiang C."/>
            <person name="Tan B.-Y."/>
            <person name="Wang Z."/>
            <person name="Feng S."/>
            <person name="Zhang L."/>
            <person name="Su X.-H."/>
            <person name="Brejova B."/>
            <person name="Vinar T."/>
            <person name="Xu M."/>
            <person name="Wang M.-X."/>
            <person name="Zhang S.-G."/>
            <person name="Huang M.-R."/>
            <person name="Wu R."/>
            <person name="Zhou Y."/>
        </authorList>
    </citation>
    <scope>NUCLEOTIDE SEQUENCE [LARGE SCALE GENOMIC DNA]</scope>
    <source>
        <strain evidence="11 12">MB_m1</strain>
    </source>
</reference>
<keyword evidence="12" id="KW-1185">Reference proteome</keyword>
<dbReference type="InterPro" id="IPR025700">
    <property type="entry name" value="Lys/Orn_oxygenase"/>
</dbReference>
<evidence type="ECO:0000313" key="11">
    <source>
        <dbReference type="EMBL" id="EKD17695.1"/>
    </source>
</evidence>
<evidence type="ECO:0000256" key="6">
    <source>
        <dbReference type="ARBA" id="ARBA00022827"/>
    </source>
</evidence>
<name>K1WJ85_MARBU</name>
<evidence type="ECO:0000256" key="1">
    <source>
        <dbReference type="ARBA" id="ARBA00001974"/>
    </source>
</evidence>
<dbReference type="HOGENOM" id="CLU_020931_2_0_1"/>
<evidence type="ECO:0000256" key="5">
    <source>
        <dbReference type="ARBA" id="ARBA00022630"/>
    </source>
</evidence>